<dbReference type="InterPro" id="IPR038858">
    <property type="entry name" value="ScgII"/>
</dbReference>
<feature type="region of interest" description="Disordered" evidence="6">
    <location>
        <begin position="266"/>
        <end position="413"/>
    </location>
</feature>
<name>A0AA88TR79_9TELE</name>
<accession>A0AA88TR79</accession>
<comment type="similarity">
    <text evidence="2">Belongs to the chromogranin/secretogranin protein family.</text>
</comment>
<evidence type="ECO:0000256" key="6">
    <source>
        <dbReference type="SAM" id="MobiDB-lite"/>
    </source>
</evidence>
<comment type="caution">
    <text evidence="7">The sequence shown here is derived from an EMBL/GenBank/DDBJ whole genome shotgun (WGS) entry which is preliminary data.</text>
</comment>
<keyword evidence="5" id="KW-0732">Signal</keyword>
<evidence type="ECO:0000256" key="3">
    <source>
        <dbReference type="ARBA" id="ARBA00022525"/>
    </source>
</evidence>
<dbReference type="GO" id="GO:0030141">
    <property type="term" value="C:secretory granule"/>
    <property type="evidence" value="ECO:0007669"/>
    <property type="project" value="InterPro"/>
</dbReference>
<comment type="subcellular location">
    <subcellularLocation>
        <location evidence="1">Secreted</location>
    </subcellularLocation>
</comment>
<feature type="compositionally biased region" description="Acidic residues" evidence="6">
    <location>
        <begin position="456"/>
        <end position="471"/>
    </location>
</feature>
<evidence type="ECO:0000256" key="4">
    <source>
        <dbReference type="ARBA" id="ARBA00022685"/>
    </source>
</evidence>
<sequence>MLVGHPQQQSAFLNERRSPSYRLLTHCQTHAQFRKPAASRSEPVPTAANPVPDTRHVNSHQNTNSTPVSLSVSPRLTRLSPPLRLSAGDSSLARRFTDEVKSTRNSQPASHKRCTCARATLREHRLSGSEPVSYGPASQIRPPPSAEMLRALRYIQSLSQRTPPDDERQQDASDDMESVRSMLQLAAPGRMDRGMDESEEDKDKTQELLQAVLTTLQQTEKHMVPQKTSQKVFTPSQPRYSVNPFPRAKEQLEVEPLVENYRKTSWSNPENRRRQRKFPLMFEDEDQEQPLKRTNENAEEQYTPQKLATLQSVFEELSGISTTKANSKREDSEDDEDNDLYRQRKMVLEDIMGTDEWAPLEEQTETEEEERERHGFNRNLEDDELEEDEEDEEVKRSNQPDWFQRGKEEEPEDIAKLVDYYLLQILEKQEQEQQKRQEASKSEQESDREVEKKDVDEDEDEDEDEEEDDKEEREVKPIHSTLSQIIKISQRLGIPPEEVLELLQNEKSRTKSRSRYLNAHKTFAAAPHRRPLETSVAQDIMNILELVNAVQQNNRPAQPRPKTSSFYARQTSRDDYDDTAGEEDELANYLASEMFAHGQRRAREEDQPEYFDKSAPEKRPANHENASSGLDNTTMLQILRYLDPENDDADETDSEGKTVPEM</sequence>
<dbReference type="InterPro" id="IPR001990">
    <property type="entry name" value="Granin"/>
</dbReference>
<proteinExistence type="inferred from homology"/>
<feature type="region of interest" description="Disordered" evidence="6">
    <location>
        <begin position="552"/>
        <end position="581"/>
    </location>
</feature>
<keyword evidence="3" id="KW-0964">Secreted</keyword>
<feature type="region of interest" description="Disordered" evidence="6">
    <location>
        <begin position="157"/>
        <end position="178"/>
    </location>
</feature>
<evidence type="ECO:0000313" key="8">
    <source>
        <dbReference type="Proteomes" id="UP001187343"/>
    </source>
</evidence>
<gene>
    <name evidence="7" type="ORF">Q8A67_018908</name>
</gene>
<feature type="compositionally biased region" description="Acidic residues" evidence="6">
    <location>
        <begin position="644"/>
        <end position="653"/>
    </location>
</feature>
<feature type="compositionally biased region" description="Polar residues" evidence="6">
    <location>
        <begin position="226"/>
        <end position="240"/>
    </location>
</feature>
<feature type="compositionally biased region" description="Acidic residues" evidence="6">
    <location>
        <begin position="381"/>
        <end position="392"/>
    </location>
</feature>
<evidence type="ECO:0000313" key="7">
    <source>
        <dbReference type="EMBL" id="KAK2881640.1"/>
    </source>
</evidence>
<feature type="compositionally biased region" description="Polar residues" evidence="6">
    <location>
        <begin position="624"/>
        <end position="636"/>
    </location>
</feature>
<evidence type="ECO:0000256" key="1">
    <source>
        <dbReference type="ARBA" id="ARBA00004613"/>
    </source>
</evidence>
<feature type="compositionally biased region" description="Basic and acidic residues" evidence="6">
    <location>
        <begin position="430"/>
        <end position="455"/>
    </location>
</feature>
<dbReference type="PANTHER" id="PTHR15119">
    <property type="entry name" value="SECRETOGRANIN II"/>
    <property type="match status" value="1"/>
</dbReference>
<organism evidence="7 8">
    <name type="scientific">Cirrhinus molitorella</name>
    <name type="common">mud carp</name>
    <dbReference type="NCBI Taxonomy" id="172907"/>
    <lineage>
        <taxon>Eukaryota</taxon>
        <taxon>Metazoa</taxon>
        <taxon>Chordata</taxon>
        <taxon>Craniata</taxon>
        <taxon>Vertebrata</taxon>
        <taxon>Euteleostomi</taxon>
        <taxon>Actinopterygii</taxon>
        <taxon>Neopterygii</taxon>
        <taxon>Teleostei</taxon>
        <taxon>Ostariophysi</taxon>
        <taxon>Cypriniformes</taxon>
        <taxon>Cyprinidae</taxon>
        <taxon>Labeoninae</taxon>
        <taxon>Labeonini</taxon>
        <taxon>Cirrhinus</taxon>
    </lineage>
</organism>
<feature type="compositionally biased region" description="Polar residues" evidence="6">
    <location>
        <begin position="300"/>
        <end position="312"/>
    </location>
</feature>
<feature type="compositionally biased region" description="Basic and acidic residues" evidence="6">
    <location>
        <begin position="393"/>
        <end position="413"/>
    </location>
</feature>
<feature type="compositionally biased region" description="Low complexity" evidence="6">
    <location>
        <begin position="68"/>
        <end position="86"/>
    </location>
</feature>
<dbReference type="EMBL" id="JAUYZG010000018">
    <property type="protein sequence ID" value="KAK2881640.1"/>
    <property type="molecule type" value="Genomic_DNA"/>
</dbReference>
<reference evidence="7" key="1">
    <citation type="submission" date="2023-08" db="EMBL/GenBank/DDBJ databases">
        <title>Chromosome-level Genome Assembly of mud carp (Cirrhinus molitorella).</title>
        <authorList>
            <person name="Liu H."/>
        </authorList>
    </citation>
    <scope>NUCLEOTIDE SEQUENCE</scope>
    <source>
        <strain evidence="7">Prfri</strain>
        <tissue evidence="7">Muscle</tissue>
    </source>
</reference>
<feature type="compositionally biased region" description="Polar residues" evidence="6">
    <location>
        <begin position="552"/>
        <end position="570"/>
    </location>
</feature>
<protein>
    <recommendedName>
        <fullName evidence="9">Secretogranin II</fullName>
    </recommendedName>
</protein>
<keyword evidence="8" id="KW-1185">Reference proteome</keyword>
<dbReference type="AlphaFoldDB" id="A0AA88TR79"/>
<keyword evidence="4" id="KW-0165">Cleavage on pair of basic residues</keyword>
<dbReference type="Pfam" id="PF01271">
    <property type="entry name" value="Granin"/>
    <property type="match status" value="1"/>
</dbReference>
<feature type="region of interest" description="Disordered" evidence="6">
    <location>
        <begin position="33"/>
        <end position="86"/>
    </location>
</feature>
<feature type="region of interest" description="Disordered" evidence="6">
    <location>
        <begin position="220"/>
        <end position="242"/>
    </location>
</feature>
<feature type="region of interest" description="Disordered" evidence="6">
    <location>
        <begin position="430"/>
        <end position="481"/>
    </location>
</feature>
<dbReference type="PANTHER" id="PTHR15119:SF1">
    <property type="entry name" value="SECRETOGRANIN-2-RELATED"/>
    <property type="match status" value="1"/>
</dbReference>
<dbReference type="Proteomes" id="UP001187343">
    <property type="component" value="Unassembled WGS sequence"/>
</dbReference>
<feature type="region of interest" description="Disordered" evidence="6">
    <location>
        <begin position="598"/>
        <end position="662"/>
    </location>
</feature>
<feature type="compositionally biased region" description="Basic and acidic residues" evidence="6">
    <location>
        <begin position="601"/>
        <end position="622"/>
    </location>
</feature>
<feature type="compositionally biased region" description="Basic and acidic residues" evidence="6">
    <location>
        <begin position="339"/>
        <end position="348"/>
    </location>
</feature>
<dbReference type="GO" id="GO:0005576">
    <property type="term" value="C:extracellular region"/>
    <property type="evidence" value="ECO:0007669"/>
    <property type="project" value="UniProtKB-SubCell"/>
</dbReference>
<evidence type="ECO:0000256" key="2">
    <source>
        <dbReference type="ARBA" id="ARBA00005723"/>
    </source>
</evidence>
<evidence type="ECO:0008006" key="9">
    <source>
        <dbReference type="Google" id="ProtNLM"/>
    </source>
</evidence>
<evidence type="ECO:0000256" key="5">
    <source>
        <dbReference type="ARBA" id="ARBA00022729"/>
    </source>
</evidence>
<feature type="compositionally biased region" description="Acidic residues" evidence="6">
    <location>
        <begin position="358"/>
        <end position="370"/>
    </location>
</feature>